<dbReference type="CDD" id="cd01949">
    <property type="entry name" value="GGDEF"/>
    <property type="match status" value="1"/>
</dbReference>
<keyword evidence="1" id="KW-0472">Membrane</keyword>
<feature type="transmembrane region" description="Helical" evidence="1">
    <location>
        <begin position="32"/>
        <end position="54"/>
    </location>
</feature>
<comment type="caution">
    <text evidence="3">The sequence shown here is derived from an EMBL/GenBank/DDBJ whole genome shotgun (WGS) entry which is preliminary data.</text>
</comment>
<dbReference type="EMBL" id="BMFV01000028">
    <property type="protein sequence ID" value="GGH85862.1"/>
    <property type="molecule type" value="Genomic_DNA"/>
</dbReference>
<protein>
    <recommendedName>
        <fullName evidence="2">GGDEF domain-containing protein</fullName>
    </recommendedName>
</protein>
<dbReference type="SUPFAM" id="SSF55073">
    <property type="entry name" value="Nucleotide cyclase"/>
    <property type="match status" value="1"/>
</dbReference>
<dbReference type="Pfam" id="PF00990">
    <property type="entry name" value="GGDEF"/>
    <property type="match status" value="1"/>
</dbReference>
<keyword evidence="1" id="KW-0812">Transmembrane</keyword>
<dbReference type="InterPro" id="IPR029787">
    <property type="entry name" value="Nucleotide_cyclase"/>
</dbReference>
<gene>
    <name evidence="3" type="ORF">GCM10007096_32240</name>
</gene>
<dbReference type="PANTHER" id="PTHR45138">
    <property type="entry name" value="REGULATORY COMPONENTS OF SENSORY TRANSDUCTION SYSTEM"/>
    <property type="match status" value="1"/>
</dbReference>
<dbReference type="AlphaFoldDB" id="A0A8J2ZYD8"/>
<feature type="transmembrane region" description="Helical" evidence="1">
    <location>
        <begin position="177"/>
        <end position="198"/>
    </location>
</feature>
<organism evidence="3 4">
    <name type="scientific">Pullulanibacillus pueri</name>
    <dbReference type="NCBI Taxonomy" id="1437324"/>
    <lineage>
        <taxon>Bacteria</taxon>
        <taxon>Bacillati</taxon>
        <taxon>Bacillota</taxon>
        <taxon>Bacilli</taxon>
        <taxon>Bacillales</taxon>
        <taxon>Sporolactobacillaceae</taxon>
        <taxon>Pullulanibacillus</taxon>
    </lineage>
</organism>
<dbReference type="InterPro" id="IPR050469">
    <property type="entry name" value="Diguanylate_Cyclase"/>
</dbReference>
<feature type="transmembrane region" description="Helical" evidence="1">
    <location>
        <begin position="105"/>
        <end position="124"/>
    </location>
</feature>
<accession>A0A8J2ZYD8</accession>
<evidence type="ECO:0000313" key="4">
    <source>
        <dbReference type="Proteomes" id="UP000656813"/>
    </source>
</evidence>
<sequence length="562" mass="64291">MTKNKKIGVWVIWAFLWPAAILLIYKDRPPMIGGAYLSVIGMVILMIVSTFFYFKLRDRDIVVVEGISIATFLIFGLFIEMVIAQLMIIIYAARKRYDKESLYKLPLNALMFLFVSIVSGYIYYFLGGTTGVIKDSGSINILPVLVYGVSFFLSNQVFIFLVTKWVYRQAIVIDKELLWEALTLVLVIPIGLVLYLLYSDMGGKALFFIALPIVTLSVIFHLVNKSYSINRLLQKTSDVGRELTGILDVDDILSLFFKKIQTMLEIDYAYLVMRDDADKRHLTYKYEKKIGLLEHAKMTNRDVLEGWDTKESIRIGTQKELKRKGLASISKLVQSAMVIPYGENDRTLGSVIVASKQKRVYEKHHMIMLKILVNFLFVAINNAKDYEKTKNKSERDPLTNLYNYRFFSEQLDRMFVDTTNRYFSIMMIDLDHFKRINDTYGHESGNSVLCDVSHRLLSIVNDKGLVARYGGEEFIILLPKMDTGAAYTMAEDIRIRLSHEPFLIQTDIGYEGRRFIHITASIGVATAPIQGEDPMSLIRNADRAMYSGAKQQGRNRVATYTG</sequence>
<dbReference type="InterPro" id="IPR043128">
    <property type="entry name" value="Rev_trsase/Diguanyl_cyclase"/>
</dbReference>
<evidence type="ECO:0000256" key="1">
    <source>
        <dbReference type="SAM" id="Phobius"/>
    </source>
</evidence>
<dbReference type="Proteomes" id="UP000656813">
    <property type="component" value="Unassembled WGS sequence"/>
</dbReference>
<dbReference type="NCBIfam" id="TIGR00254">
    <property type="entry name" value="GGDEF"/>
    <property type="match status" value="1"/>
</dbReference>
<feature type="transmembrane region" description="Helical" evidence="1">
    <location>
        <begin position="6"/>
        <end position="25"/>
    </location>
</feature>
<dbReference type="Gene3D" id="3.30.450.40">
    <property type="match status" value="1"/>
</dbReference>
<proteinExistence type="predicted"/>
<dbReference type="SUPFAM" id="SSF55781">
    <property type="entry name" value="GAF domain-like"/>
    <property type="match status" value="1"/>
</dbReference>
<keyword evidence="1" id="KW-1133">Transmembrane helix</keyword>
<reference evidence="3" key="1">
    <citation type="journal article" date="2014" name="Int. J. Syst. Evol. Microbiol.">
        <title>Complete genome sequence of Corynebacterium casei LMG S-19264T (=DSM 44701T), isolated from a smear-ripened cheese.</title>
        <authorList>
            <consortium name="US DOE Joint Genome Institute (JGI-PGF)"/>
            <person name="Walter F."/>
            <person name="Albersmeier A."/>
            <person name="Kalinowski J."/>
            <person name="Ruckert C."/>
        </authorList>
    </citation>
    <scope>NUCLEOTIDE SEQUENCE</scope>
    <source>
        <strain evidence="3">CGMCC 1.12777</strain>
    </source>
</reference>
<dbReference type="PANTHER" id="PTHR45138:SF9">
    <property type="entry name" value="DIGUANYLATE CYCLASE DGCM-RELATED"/>
    <property type="match status" value="1"/>
</dbReference>
<name>A0A8J2ZYD8_9BACL</name>
<dbReference type="FunFam" id="3.30.70.270:FF:000001">
    <property type="entry name" value="Diguanylate cyclase domain protein"/>
    <property type="match status" value="1"/>
</dbReference>
<feature type="transmembrane region" description="Helical" evidence="1">
    <location>
        <begin position="204"/>
        <end position="223"/>
    </location>
</feature>
<feature type="domain" description="GGDEF" evidence="2">
    <location>
        <begin position="421"/>
        <end position="562"/>
    </location>
</feature>
<dbReference type="Gene3D" id="3.30.70.270">
    <property type="match status" value="1"/>
</dbReference>
<dbReference type="PROSITE" id="PS50887">
    <property type="entry name" value="GGDEF"/>
    <property type="match status" value="1"/>
</dbReference>
<evidence type="ECO:0000259" key="2">
    <source>
        <dbReference type="PROSITE" id="PS50887"/>
    </source>
</evidence>
<dbReference type="GO" id="GO:0005886">
    <property type="term" value="C:plasma membrane"/>
    <property type="evidence" value="ECO:0007669"/>
    <property type="project" value="TreeGrafter"/>
</dbReference>
<feature type="transmembrane region" description="Helical" evidence="1">
    <location>
        <begin position="66"/>
        <end position="93"/>
    </location>
</feature>
<dbReference type="GO" id="GO:0043709">
    <property type="term" value="P:cell adhesion involved in single-species biofilm formation"/>
    <property type="evidence" value="ECO:0007669"/>
    <property type="project" value="TreeGrafter"/>
</dbReference>
<feature type="transmembrane region" description="Helical" evidence="1">
    <location>
        <begin position="144"/>
        <end position="165"/>
    </location>
</feature>
<dbReference type="GO" id="GO:1902201">
    <property type="term" value="P:negative regulation of bacterial-type flagellum-dependent cell motility"/>
    <property type="evidence" value="ECO:0007669"/>
    <property type="project" value="TreeGrafter"/>
</dbReference>
<dbReference type="RefSeq" id="WP_188498410.1">
    <property type="nucleotide sequence ID" value="NZ_BMFV01000028.1"/>
</dbReference>
<dbReference type="InterPro" id="IPR029016">
    <property type="entry name" value="GAF-like_dom_sf"/>
</dbReference>
<keyword evidence="4" id="KW-1185">Reference proteome</keyword>
<evidence type="ECO:0000313" key="3">
    <source>
        <dbReference type="EMBL" id="GGH85862.1"/>
    </source>
</evidence>
<reference evidence="3" key="2">
    <citation type="submission" date="2020-09" db="EMBL/GenBank/DDBJ databases">
        <authorList>
            <person name="Sun Q."/>
            <person name="Zhou Y."/>
        </authorList>
    </citation>
    <scope>NUCLEOTIDE SEQUENCE</scope>
    <source>
        <strain evidence="3">CGMCC 1.12777</strain>
    </source>
</reference>
<dbReference type="GO" id="GO:0052621">
    <property type="term" value="F:diguanylate cyclase activity"/>
    <property type="evidence" value="ECO:0007669"/>
    <property type="project" value="TreeGrafter"/>
</dbReference>
<dbReference type="SMART" id="SM00267">
    <property type="entry name" value="GGDEF"/>
    <property type="match status" value="1"/>
</dbReference>
<dbReference type="InterPro" id="IPR000160">
    <property type="entry name" value="GGDEF_dom"/>
</dbReference>